<dbReference type="EMBL" id="FOGW01000014">
    <property type="protein sequence ID" value="SER92471.1"/>
    <property type="molecule type" value="Genomic_DNA"/>
</dbReference>
<name>A0A1H9T5L9_9FIRM</name>
<dbReference type="InterPro" id="IPR018247">
    <property type="entry name" value="EF_Hand_1_Ca_BS"/>
</dbReference>
<dbReference type="PANTHER" id="PTHR43179">
    <property type="entry name" value="RHAMNOSYLTRANSFERASE WBBL"/>
    <property type="match status" value="1"/>
</dbReference>
<dbReference type="InterPro" id="IPR001173">
    <property type="entry name" value="Glyco_trans_2-like"/>
</dbReference>
<sequence length="615" mass="71496">MYENYVFWFKFVTGYPKKDVIDCVGRLFFMKKIIELIKEKKYENAIEILSNNLADDFSVEKAIEGAFLEAQLQMNEVFDLISEGMKIDGENCILYYLLGNYYLEYNKNKALLSYKNARYYYHKHGIKETDVATVVFDKEPIKAIEDAISEVSECTDVRDVSIVVISYNTREYTQKCIESIRATCDSDVEIIVVDNHSVDGSLEWLKNQKDILLIENQENVGFPKGCNQGIMKAKAENDIFLLQSDTCLLPNSLFYLRLGLYDNDKNAITGSVTNNANNYQNIDDQKIDIDDNVDCFIKYNYPLNNPYEDKCYLESFAILIHRPALEKVGALDERFTLGNYEDNDLGYRMLKAGYRNVLVHNSFIVHYGGKSFMKMASSYVDLLQKNKNLMIDKWKFDFTYYQAIRYDLLDLFDADSDDKINVLEIGCGLGETLSRIKFLYPNAKIYGIEIVEDIANLVHKKSNIICGDITKMTLPYEKKYFDYIIMGDVIEHLADPEKVLEMLTEYLADNGRFLASIPNLMNASVIYDLLHGEFEYQDSGILDRTHLRFFTYKSIIRMFRRTGYEIDNLFYKSLTLGRTDNYPEFFNQLLKIEGVCDREIFDVFQFLVKAKLKEK</sequence>
<gene>
    <name evidence="2" type="ORF">SAMN02910429_01496</name>
</gene>
<dbReference type="Pfam" id="PF00535">
    <property type="entry name" value="Glycos_transf_2"/>
    <property type="match status" value="1"/>
</dbReference>
<keyword evidence="3" id="KW-1185">Reference proteome</keyword>
<dbReference type="PROSITE" id="PS00018">
    <property type="entry name" value="EF_HAND_1"/>
    <property type="match status" value="1"/>
</dbReference>
<evidence type="ECO:0000313" key="2">
    <source>
        <dbReference type="EMBL" id="SER92471.1"/>
    </source>
</evidence>
<dbReference type="InterPro" id="IPR029063">
    <property type="entry name" value="SAM-dependent_MTases_sf"/>
</dbReference>
<dbReference type="Gene3D" id="3.90.550.10">
    <property type="entry name" value="Spore Coat Polysaccharide Biosynthesis Protein SpsA, Chain A"/>
    <property type="match status" value="1"/>
</dbReference>
<accession>A0A1H9T5L9</accession>
<feature type="domain" description="Glycosyltransferase 2-like" evidence="1">
    <location>
        <begin position="161"/>
        <end position="323"/>
    </location>
</feature>
<dbReference type="Pfam" id="PF13489">
    <property type="entry name" value="Methyltransf_23"/>
    <property type="match status" value="1"/>
</dbReference>
<reference evidence="3" key="1">
    <citation type="submission" date="2016-10" db="EMBL/GenBank/DDBJ databases">
        <authorList>
            <person name="Varghese N."/>
            <person name="Submissions S."/>
        </authorList>
    </citation>
    <scope>NUCLEOTIDE SEQUENCE [LARGE SCALE GENOMIC DNA]</scope>
    <source>
        <strain evidence="3">S1b</strain>
    </source>
</reference>
<evidence type="ECO:0000259" key="1">
    <source>
        <dbReference type="Pfam" id="PF00535"/>
    </source>
</evidence>
<dbReference type="PANTHER" id="PTHR43179:SF7">
    <property type="entry name" value="RHAMNOSYLTRANSFERASE WBBL"/>
    <property type="match status" value="1"/>
</dbReference>
<keyword evidence="2" id="KW-0808">Transferase</keyword>
<proteinExistence type="predicted"/>
<dbReference type="Gene3D" id="3.40.50.150">
    <property type="entry name" value="Vaccinia Virus protein VP39"/>
    <property type="match status" value="1"/>
</dbReference>
<dbReference type="CDD" id="cd02440">
    <property type="entry name" value="AdoMet_MTases"/>
    <property type="match status" value="1"/>
</dbReference>
<protein>
    <submittedName>
        <fullName evidence="2">Glycosyltransferase, GT2 family</fullName>
    </submittedName>
</protein>
<dbReference type="AlphaFoldDB" id="A0A1H9T5L9"/>
<dbReference type="GO" id="GO:0016740">
    <property type="term" value="F:transferase activity"/>
    <property type="evidence" value="ECO:0007669"/>
    <property type="project" value="UniProtKB-KW"/>
</dbReference>
<evidence type="ECO:0000313" key="3">
    <source>
        <dbReference type="Proteomes" id="UP000182471"/>
    </source>
</evidence>
<dbReference type="CDD" id="cd04186">
    <property type="entry name" value="GT_2_like_c"/>
    <property type="match status" value="1"/>
</dbReference>
<dbReference type="SUPFAM" id="SSF53448">
    <property type="entry name" value="Nucleotide-diphospho-sugar transferases"/>
    <property type="match status" value="1"/>
</dbReference>
<dbReference type="SUPFAM" id="SSF53335">
    <property type="entry name" value="S-adenosyl-L-methionine-dependent methyltransferases"/>
    <property type="match status" value="1"/>
</dbReference>
<organism evidence="2 3">
    <name type="scientific">Lachnobacterium bovis</name>
    <dbReference type="NCBI Taxonomy" id="140626"/>
    <lineage>
        <taxon>Bacteria</taxon>
        <taxon>Bacillati</taxon>
        <taxon>Bacillota</taxon>
        <taxon>Clostridia</taxon>
        <taxon>Lachnospirales</taxon>
        <taxon>Lachnospiraceae</taxon>
        <taxon>Lachnobacterium</taxon>
    </lineage>
</organism>
<dbReference type="Proteomes" id="UP000182471">
    <property type="component" value="Unassembled WGS sequence"/>
</dbReference>
<dbReference type="InterPro" id="IPR029044">
    <property type="entry name" value="Nucleotide-diphossugar_trans"/>
</dbReference>